<accession>A0A2A9G2G2</accession>
<evidence type="ECO:0000313" key="3">
    <source>
        <dbReference type="Proteomes" id="UP000243542"/>
    </source>
</evidence>
<dbReference type="AlphaFoldDB" id="A0A2A9G2G2"/>
<comment type="caution">
    <text evidence="2">The sequence shown here is derived from an EMBL/GenBank/DDBJ whole genome shotgun (WGS) entry which is preliminary data.</text>
</comment>
<keyword evidence="3" id="KW-1185">Reference proteome</keyword>
<feature type="compositionally biased region" description="Polar residues" evidence="1">
    <location>
        <begin position="53"/>
        <end position="69"/>
    </location>
</feature>
<protein>
    <submittedName>
        <fullName evidence="2">Uncharacterized protein</fullName>
    </submittedName>
</protein>
<evidence type="ECO:0000256" key="1">
    <source>
        <dbReference type="SAM" id="MobiDB-lite"/>
    </source>
</evidence>
<dbReference type="EMBL" id="PDJK01000001">
    <property type="protein sequence ID" value="PFG56849.1"/>
    <property type="molecule type" value="Genomic_DNA"/>
</dbReference>
<dbReference type="Proteomes" id="UP000243542">
    <property type="component" value="Unassembled WGS sequence"/>
</dbReference>
<dbReference type="RefSeq" id="WP_098509543.1">
    <property type="nucleotide sequence ID" value="NZ_JBIAKZ010000019.1"/>
</dbReference>
<reference evidence="2 3" key="1">
    <citation type="submission" date="2017-10" db="EMBL/GenBank/DDBJ databases">
        <title>Sequencing the genomes of 1000 actinobacteria strains.</title>
        <authorList>
            <person name="Klenk H.-P."/>
        </authorList>
    </citation>
    <scope>NUCLEOTIDE SEQUENCE [LARGE SCALE GENOMIC DNA]</scope>
    <source>
        <strain evidence="2 3">DSM 46092</strain>
    </source>
</reference>
<evidence type="ECO:0000313" key="2">
    <source>
        <dbReference type="EMBL" id="PFG56849.1"/>
    </source>
</evidence>
<organism evidence="2 3">
    <name type="scientific">Amycolatopsis sulphurea</name>
    <dbReference type="NCBI Taxonomy" id="76022"/>
    <lineage>
        <taxon>Bacteria</taxon>
        <taxon>Bacillati</taxon>
        <taxon>Actinomycetota</taxon>
        <taxon>Actinomycetes</taxon>
        <taxon>Pseudonocardiales</taxon>
        <taxon>Pseudonocardiaceae</taxon>
        <taxon>Amycolatopsis</taxon>
    </lineage>
</organism>
<name>A0A2A9G2G2_9PSEU</name>
<proteinExistence type="predicted"/>
<gene>
    <name evidence="2" type="ORF">ATK36_0381</name>
</gene>
<sequence>MNYPCDPEIAAAIPLIPQSDLTDLPAARGRMAEMFQEEQAAVDETGVTAASAPESTADSRNNSPFVRSV</sequence>
<feature type="region of interest" description="Disordered" evidence="1">
    <location>
        <begin position="39"/>
        <end position="69"/>
    </location>
</feature>